<keyword evidence="3" id="KW-1185">Reference proteome</keyword>
<accession>A0AAD6AP25</accession>
<proteinExistence type="predicted"/>
<organism evidence="2 3">
    <name type="scientific">Pogonophryne albipinna</name>
    <dbReference type="NCBI Taxonomy" id="1090488"/>
    <lineage>
        <taxon>Eukaryota</taxon>
        <taxon>Metazoa</taxon>
        <taxon>Chordata</taxon>
        <taxon>Craniata</taxon>
        <taxon>Vertebrata</taxon>
        <taxon>Euteleostomi</taxon>
        <taxon>Actinopterygii</taxon>
        <taxon>Neopterygii</taxon>
        <taxon>Teleostei</taxon>
        <taxon>Neoteleostei</taxon>
        <taxon>Acanthomorphata</taxon>
        <taxon>Eupercaria</taxon>
        <taxon>Perciformes</taxon>
        <taxon>Notothenioidei</taxon>
        <taxon>Pogonophryne</taxon>
    </lineage>
</organism>
<comment type="caution">
    <text evidence="2">The sequence shown here is derived from an EMBL/GenBank/DDBJ whole genome shotgun (WGS) entry which is preliminary data.</text>
</comment>
<dbReference type="Proteomes" id="UP001219934">
    <property type="component" value="Unassembled WGS sequence"/>
</dbReference>
<name>A0AAD6AP25_9TELE</name>
<feature type="region of interest" description="Disordered" evidence="1">
    <location>
        <begin position="55"/>
        <end position="74"/>
    </location>
</feature>
<reference evidence="2" key="1">
    <citation type="submission" date="2022-11" db="EMBL/GenBank/DDBJ databases">
        <title>Chromosome-level genome of Pogonophryne albipinna.</title>
        <authorList>
            <person name="Jo E."/>
        </authorList>
    </citation>
    <scope>NUCLEOTIDE SEQUENCE</scope>
    <source>
        <strain evidence="2">SGF0006</strain>
        <tissue evidence="2">Muscle</tissue>
    </source>
</reference>
<dbReference type="EMBL" id="JAPTMU010000018">
    <property type="protein sequence ID" value="KAJ4928217.1"/>
    <property type="molecule type" value="Genomic_DNA"/>
</dbReference>
<protein>
    <submittedName>
        <fullName evidence="2">Uncharacterized protein</fullName>
    </submittedName>
</protein>
<sequence>MCTSSCFRIQQSRFLARETERGWTAELYLDQSDLSTPHGHRLEKPHGRRYNFRLTSPAEGCQNGHPADRGAQTDPLLLETTSGQSKRGEGRHRTTHVIITTLCSDSRLSIIA</sequence>
<evidence type="ECO:0000313" key="2">
    <source>
        <dbReference type="EMBL" id="KAJ4928217.1"/>
    </source>
</evidence>
<evidence type="ECO:0000313" key="3">
    <source>
        <dbReference type="Proteomes" id="UP001219934"/>
    </source>
</evidence>
<evidence type="ECO:0000256" key="1">
    <source>
        <dbReference type="SAM" id="MobiDB-lite"/>
    </source>
</evidence>
<dbReference type="AlphaFoldDB" id="A0AAD6AP25"/>
<gene>
    <name evidence="2" type="ORF">JOQ06_016011</name>
</gene>